<name>A0A7J6CL29_9TELE</name>
<gene>
    <name evidence="1" type="ORF">G5714_010670</name>
</gene>
<dbReference type="SUPFAM" id="SSF53098">
    <property type="entry name" value="Ribonuclease H-like"/>
    <property type="match status" value="1"/>
</dbReference>
<reference evidence="1 2" key="1">
    <citation type="submission" date="2020-04" db="EMBL/GenBank/DDBJ databases">
        <title>Chromosome-level genome assembly of a cyprinid fish Onychostoma macrolepis by integration of Nanopore Sequencing, Bionano and Hi-C technology.</title>
        <authorList>
            <person name="Wang D."/>
        </authorList>
    </citation>
    <scope>NUCLEOTIDE SEQUENCE [LARGE SCALE GENOMIC DNA]</scope>
    <source>
        <strain evidence="1">SWU-2019</strain>
        <tissue evidence="1">Muscle</tissue>
    </source>
</reference>
<evidence type="ECO:0000313" key="2">
    <source>
        <dbReference type="Proteomes" id="UP000579812"/>
    </source>
</evidence>
<dbReference type="AlphaFoldDB" id="A0A7J6CL29"/>
<dbReference type="EMBL" id="JAAMOB010000010">
    <property type="protein sequence ID" value="KAF4107911.1"/>
    <property type="molecule type" value="Genomic_DNA"/>
</dbReference>
<sequence>MVVWLKRSSLAKPVLKEKQRLLGRSPTLGQILTFLNKLQRHFIVNEEEDSFTKTIKDTIWNDLSKRYKDGNNRQFLEEGTALDPRFKLKVADEVWTRLEDELIRRTS</sequence>
<organism evidence="1 2">
    <name type="scientific">Onychostoma macrolepis</name>
    <dbReference type="NCBI Taxonomy" id="369639"/>
    <lineage>
        <taxon>Eukaryota</taxon>
        <taxon>Metazoa</taxon>
        <taxon>Chordata</taxon>
        <taxon>Craniata</taxon>
        <taxon>Vertebrata</taxon>
        <taxon>Euteleostomi</taxon>
        <taxon>Actinopterygii</taxon>
        <taxon>Neopterygii</taxon>
        <taxon>Teleostei</taxon>
        <taxon>Ostariophysi</taxon>
        <taxon>Cypriniformes</taxon>
        <taxon>Cyprinidae</taxon>
        <taxon>Acrossocheilinae</taxon>
        <taxon>Onychostoma</taxon>
    </lineage>
</organism>
<evidence type="ECO:0000313" key="1">
    <source>
        <dbReference type="EMBL" id="KAF4107911.1"/>
    </source>
</evidence>
<protein>
    <submittedName>
        <fullName evidence="1">Uncharacterized protein</fullName>
    </submittedName>
</protein>
<accession>A0A7J6CL29</accession>
<dbReference type="InterPro" id="IPR012337">
    <property type="entry name" value="RNaseH-like_sf"/>
</dbReference>
<comment type="caution">
    <text evidence="1">The sequence shown here is derived from an EMBL/GenBank/DDBJ whole genome shotgun (WGS) entry which is preliminary data.</text>
</comment>
<keyword evidence="2" id="KW-1185">Reference proteome</keyword>
<proteinExistence type="predicted"/>
<dbReference type="Proteomes" id="UP000579812">
    <property type="component" value="Unassembled WGS sequence"/>
</dbReference>